<dbReference type="EMBL" id="CH476598">
    <property type="protein sequence ID" value="EAU35688.1"/>
    <property type="molecule type" value="Genomic_DNA"/>
</dbReference>
<sequence length="282" mass="31103">MPMLYGECEKAFLRLQEEIMKQSDDQSIFAWTDPDASRDSLHGLLAPSPAMFAGCANILPYQDWEPRQPYTMTNRGLQIELPLMKEDDDIYVAALNCPSPPDYKTFSFLAVTFGVSHLKVTDESMYRIANIIDGNQPTTAPPLATSSREVETTNIPPWFRKDFALQKRGMSLTALVILAPVNADGGVIVALGTGTSFDVCFDAFDVTRLEPLGATSLQAFGERFRSSGGRPPGTWAELTEHRVCVKVDHQVHNGAKDYLVDIQVKRGYGRFSADAECCISPG</sequence>
<organism evidence="2 3">
    <name type="scientific">Aspergillus terreus (strain NIH 2624 / FGSC A1156)</name>
    <dbReference type="NCBI Taxonomy" id="341663"/>
    <lineage>
        <taxon>Eukaryota</taxon>
        <taxon>Fungi</taxon>
        <taxon>Dikarya</taxon>
        <taxon>Ascomycota</taxon>
        <taxon>Pezizomycotina</taxon>
        <taxon>Eurotiomycetes</taxon>
        <taxon>Eurotiomycetidae</taxon>
        <taxon>Eurotiales</taxon>
        <taxon>Aspergillaceae</taxon>
        <taxon>Aspergillus</taxon>
        <taxon>Aspergillus subgen. Circumdati</taxon>
    </lineage>
</organism>
<dbReference type="GeneID" id="4318159"/>
<evidence type="ECO:0000313" key="3">
    <source>
        <dbReference type="Proteomes" id="UP000007963"/>
    </source>
</evidence>
<dbReference type="STRING" id="341663.Q0CQZ8"/>
<dbReference type="InterPro" id="IPR058525">
    <property type="entry name" value="DUF8212"/>
</dbReference>
<dbReference type="Proteomes" id="UP000007963">
    <property type="component" value="Unassembled WGS sequence"/>
</dbReference>
<gene>
    <name evidence="2" type="ORF">ATEG_03886</name>
</gene>
<dbReference type="RefSeq" id="XP_001213064.1">
    <property type="nucleotide sequence ID" value="XM_001213064.1"/>
</dbReference>
<dbReference type="OrthoDB" id="674604at2759"/>
<dbReference type="VEuPathDB" id="FungiDB:ATEG_03886"/>
<dbReference type="Pfam" id="PF26640">
    <property type="entry name" value="DUF8212"/>
    <property type="match status" value="1"/>
</dbReference>
<dbReference type="AlphaFoldDB" id="Q0CQZ8"/>
<dbReference type="HOGENOM" id="CLU_986885_0_0_1"/>
<dbReference type="PANTHER" id="PTHR10622">
    <property type="entry name" value="HET DOMAIN-CONTAINING PROTEIN"/>
    <property type="match status" value="1"/>
</dbReference>
<reference evidence="3" key="1">
    <citation type="submission" date="2005-09" db="EMBL/GenBank/DDBJ databases">
        <title>Annotation of the Aspergillus terreus NIH2624 genome.</title>
        <authorList>
            <person name="Birren B.W."/>
            <person name="Lander E.S."/>
            <person name="Galagan J.E."/>
            <person name="Nusbaum C."/>
            <person name="Devon K."/>
            <person name="Henn M."/>
            <person name="Ma L.-J."/>
            <person name="Jaffe D.B."/>
            <person name="Butler J."/>
            <person name="Alvarez P."/>
            <person name="Gnerre S."/>
            <person name="Grabherr M."/>
            <person name="Kleber M."/>
            <person name="Mauceli E.W."/>
            <person name="Brockman W."/>
            <person name="Rounsley S."/>
            <person name="Young S.K."/>
            <person name="LaButti K."/>
            <person name="Pushparaj V."/>
            <person name="DeCaprio D."/>
            <person name="Crawford M."/>
            <person name="Koehrsen M."/>
            <person name="Engels R."/>
            <person name="Montgomery P."/>
            <person name="Pearson M."/>
            <person name="Howarth C."/>
            <person name="Larson L."/>
            <person name="Luoma S."/>
            <person name="White J."/>
            <person name="Alvarado L."/>
            <person name="Kodira C.D."/>
            <person name="Zeng Q."/>
            <person name="Oleary S."/>
            <person name="Yandava C."/>
            <person name="Denning D.W."/>
            <person name="Nierman W.C."/>
            <person name="Milne T."/>
            <person name="Madden K."/>
        </authorList>
    </citation>
    <scope>NUCLEOTIDE SEQUENCE [LARGE SCALE GENOMIC DNA]</scope>
    <source>
        <strain evidence="3">NIH 2624 / FGSC A1156</strain>
    </source>
</reference>
<dbReference type="PANTHER" id="PTHR10622:SF10">
    <property type="entry name" value="HET DOMAIN-CONTAINING PROTEIN"/>
    <property type="match status" value="1"/>
</dbReference>
<protein>
    <recommendedName>
        <fullName evidence="1">DUF8212 domain-containing protein</fullName>
    </recommendedName>
</protein>
<name>Q0CQZ8_ASPTN</name>
<feature type="domain" description="DUF8212" evidence="1">
    <location>
        <begin position="10"/>
        <end position="36"/>
    </location>
</feature>
<evidence type="ECO:0000313" key="2">
    <source>
        <dbReference type="EMBL" id="EAU35688.1"/>
    </source>
</evidence>
<evidence type="ECO:0000259" key="1">
    <source>
        <dbReference type="Pfam" id="PF26640"/>
    </source>
</evidence>
<accession>Q0CQZ8</accession>
<proteinExistence type="predicted"/>